<sequence length="164" mass="18967">MSNKNEVTRGIDELHENGKALNIVAKALGYSKDQFIEELRKAQSEGLQFIKLEAEDDSDNDSMAGLMKHSKEQLIEYYAVGTSLPANEYYQLTGIEVAQMAYELLEARETLASYENMEPVAWQFEWLDVPAGHWRFNISEYKSDIDSIKYRVRNIIPLYRHPNK</sequence>
<dbReference type="KEGG" id="xbv:XBW1_2878"/>
<reference evidence="1 2" key="1">
    <citation type="submission" date="2014-02" db="EMBL/GenBank/DDBJ databases">
        <authorList>
            <person name="Genoscope - CEA"/>
        </authorList>
    </citation>
    <scope>NUCLEOTIDE SEQUENCE [LARGE SCALE GENOMIC DNA]</scope>
    <source>
        <strain evidence="1 2">CS03</strain>
    </source>
</reference>
<dbReference type="AlphaFoldDB" id="A0A0B6X9J1"/>
<proteinExistence type="predicted"/>
<accession>A0A0B6X9J1</accession>
<name>A0A0B6X9J1_XENBV</name>
<dbReference type="RefSeq" id="WP_046337002.1">
    <property type="nucleotide sequence ID" value="NZ_CAWMEF010000001.1"/>
</dbReference>
<dbReference type="EMBL" id="FO818637">
    <property type="protein sequence ID" value="CDM90235.1"/>
    <property type="molecule type" value="Genomic_DNA"/>
</dbReference>
<dbReference type="Proteomes" id="UP000032930">
    <property type="component" value="Chromosome"/>
</dbReference>
<evidence type="ECO:0000313" key="2">
    <source>
        <dbReference type="Proteomes" id="UP000032930"/>
    </source>
</evidence>
<organism evidence="1 2">
    <name type="scientific">Xenorhabdus bovienii</name>
    <name type="common">Xenorhabdus nematophila subsp. bovienii</name>
    <dbReference type="NCBI Taxonomy" id="40576"/>
    <lineage>
        <taxon>Bacteria</taxon>
        <taxon>Pseudomonadati</taxon>
        <taxon>Pseudomonadota</taxon>
        <taxon>Gammaproteobacteria</taxon>
        <taxon>Enterobacterales</taxon>
        <taxon>Morganellaceae</taxon>
        <taxon>Xenorhabdus</taxon>
    </lineage>
</organism>
<evidence type="ECO:0000313" key="1">
    <source>
        <dbReference type="EMBL" id="CDM90235.1"/>
    </source>
</evidence>
<gene>
    <name evidence="1" type="ORF">XBW1_2878</name>
</gene>
<protein>
    <submittedName>
        <fullName evidence="1">Uncharacterized protein</fullName>
    </submittedName>
</protein>